<evidence type="ECO:0000313" key="5">
    <source>
        <dbReference type="Proteomes" id="UP000241964"/>
    </source>
</evidence>
<comment type="caution">
    <text evidence="4">The sequence shown here is derived from an EMBL/GenBank/DDBJ whole genome shotgun (WGS) entry which is preliminary data.</text>
</comment>
<dbReference type="SUPFAM" id="SSF49464">
    <property type="entry name" value="Carboxypeptidase regulatory domain-like"/>
    <property type="match status" value="1"/>
</dbReference>
<dbReference type="OrthoDB" id="9768177at2"/>
<comment type="similarity">
    <text evidence="1">Belongs to the TonB-dependent receptor family.</text>
</comment>
<dbReference type="InterPro" id="IPR037066">
    <property type="entry name" value="Plug_dom_sf"/>
</dbReference>
<dbReference type="Proteomes" id="UP000241964">
    <property type="component" value="Unassembled WGS sequence"/>
</dbReference>
<dbReference type="SUPFAM" id="SSF56935">
    <property type="entry name" value="Porins"/>
    <property type="match status" value="1"/>
</dbReference>
<reference evidence="4 5" key="1">
    <citation type="submission" date="2018-03" db="EMBL/GenBank/DDBJ databases">
        <title>Genomic Encyclopedia of Archaeal and Bacterial Type Strains, Phase II (KMG-II): from individual species to whole genera.</title>
        <authorList>
            <person name="Goeker M."/>
        </authorList>
    </citation>
    <scope>NUCLEOTIDE SEQUENCE [LARGE SCALE GENOMIC DNA]</scope>
    <source>
        <strain evidence="4 5">DSM 29057</strain>
    </source>
</reference>
<feature type="chain" id="PRO_5015131304" evidence="2">
    <location>
        <begin position="24"/>
        <end position="1171"/>
    </location>
</feature>
<dbReference type="InterPro" id="IPR039426">
    <property type="entry name" value="TonB-dep_rcpt-like"/>
</dbReference>
<keyword evidence="5" id="KW-1185">Reference proteome</keyword>
<name>A0A2P8FZW2_9BACT</name>
<dbReference type="PROSITE" id="PS52016">
    <property type="entry name" value="TONB_DEPENDENT_REC_3"/>
    <property type="match status" value="1"/>
</dbReference>
<dbReference type="NCBIfam" id="TIGR04056">
    <property type="entry name" value="OMP_RagA_SusC"/>
    <property type="match status" value="1"/>
</dbReference>
<keyword evidence="1" id="KW-0812">Transmembrane</keyword>
<organism evidence="4 5">
    <name type="scientific">Dyadobacter jiangsuensis</name>
    <dbReference type="NCBI Taxonomy" id="1591085"/>
    <lineage>
        <taxon>Bacteria</taxon>
        <taxon>Pseudomonadati</taxon>
        <taxon>Bacteroidota</taxon>
        <taxon>Cytophagia</taxon>
        <taxon>Cytophagales</taxon>
        <taxon>Spirosomataceae</taxon>
        <taxon>Dyadobacter</taxon>
    </lineage>
</organism>
<evidence type="ECO:0000256" key="1">
    <source>
        <dbReference type="PROSITE-ProRule" id="PRU01360"/>
    </source>
</evidence>
<keyword evidence="1" id="KW-1134">Transmembrane beta strand</keyword>
<dbReference type="InterPro" id="IPR023997">
    <property type="entry name" value="TonB-dep_OMP_SusC/RagA_CS"/>
</dbReference>
<keyword evidence="2" id="KW-0732">Signal</keyword>
<comment type="subcellular location">
    <subcellularLocation>
        <location evidence="1">Cell outer membrane</location>
        <topology evidence="1">Multi-pass membrane protein</topology>
    </subcellularLocation>
</comment>
<evidence type="ECO:0000313" key="4">
    <source>
        <dbReference type="EMBL" id="PSL27185.1"/>
    </source>
</evidence>
<dbReference type="InterPro" id="IPR008969">
    <property type="entry name" value="CarboxyPept-like_regulatory"/>
</dbReference>
<dbReference type="Pfam" id="PF13715">
    <property type="entry name" value="CarbopepD_reg_2"/>
    <property type="match status" value="1"/>
</dbReference>
<proteinExistence type="inferred from homology"/>
<dbReference type="Gene3D" id="2.170.130.10">
    <property type="entry name" value="TonB-dependent receptor, plug domain"/>
    <property type="match status" value="1"/>
</dbReference>
<dbReference type="AlphaFoldDB" id="A0A2P8FZW2"/>
<dbReference type="InterPro" id="IPR023996">
    <property type="entry name" value="TonB-dep_OMP_SusC/RagA"/>
</dbReference>
<feature type="domain" description="TonB-dependent receptor plug" evidence="3">
    <location>
        <begin position="259"/>
        <end position="354"/>
    </location>
</feature>
<dbReference type="Gene3D" id="2.60.40.1120">
    <property type="entry name" value="Carboxypeptidase-like, regulatory domain"/>
    <property type="match status" value="1"/>
</dbReference>
<dbReference type="NCBIfam" id="TIGR04057">
    <property type="entry name" value="SusC_RagA_signa"/>
    <property type="match status" value="1"/>
</dbReference>
<dbReference type="GO" id="GO:0009279">
    <property type="term" value="C:cell outer membrane"/>
    <property type="evidence" value="ECO:0007669"/>
    <property type="project" value="UniProtKB-SubCell"/>
</dbReference>
<dbReference type="RefSeq" id="WP_106596604.1">
    <property type="nucleotide sequence ID" value="NZ_PYAS01000008.1"/>
</dbReference>
<gene>
    <name evidence="4" type="ORF">CLV60_10839</name>
</gene>
<protein>
    <submittedName>
        <fullName evidence="4">TonB-linked SusC/RagA family outer membrane protein</fullName>
    </submittedName>
</protein>
<accession>A0A2P8FZW2</accession>
<evidence type="ECO:0000259" key="3">
    <source>
        <dbReference type="Pfam" id="PF07715"/>
    </source>
</evidence>
<keyword evidence="1" id="KW-0813">Transport</keyword>
<dbReference type="EMBL" id="PYAS01000008">
    <property type="protein sequence ID" value="PSL27185.1"/>
    <property type="molecule type" value="Genomic_DNA"/>
</dbReference>
<keyword evidence="1" id="KW-0472">Membrane</keyword>
<feature type="signal peptide" evidence="2">
    <location>
        <begin position="1"/>
        <end position="23"/>
    </location>
</feature>
<evidence type="ECO:0000256" key="2">
    <source>
        <dbReference type="SAM" id="SignalP"/>
    </source>
</evidence>
<dbReference type="Pfam" id="PF07715">
    <property type="entry name" value="Plug"/>
    <property type="match status" value="1"/>
</dbReference>
<keyword evidence="1" id="KW-0998">Cell outer membrane</keyword>
<dbReference type="InterPro" id="IPR012910">
    <property type="entry name" value="Plug_dom"/>
</dbReference>
<sequence length="1171" mass="129049">MKRPLRSLLFVLAAAGAGSPGHAQLLAALGQRQHAFVAQQSTRSLKSVLQDFKTHYKVDILYFDSVVQGYEVPLSALDFQSNPEKSLSRILKPLGLQYRKSKTGGYIVIKPLKGDRKAQQAPVSNATDQPADSPLRQLSFFASTGGQPSGATAEIVLKGKVSDEKGAGLPGVSVVVKGTQRGTITDENGEFKVEADDKDAVIVFSFVGFLSQEVTVGNKTRIDVTLATDTKALEELVVVGYSSQKRSLMTGSVASMNVTEEMQNIPTTSTGNLLSGKLAGVYIGTPNGIPGTNPQISIRTGSSLNAQPVTYVIDGIIRTWEDFNNLSPNEIETISVLKDAASAAVYGSRSAGGVILVTTKRGKTGIPTFNYSFNTGFDTRTKNVPLTSAVQAGELYNRINGNSDPAGWAWSQEEIDHYKTINNGWGYDQLESVWRNPSTSQHNLNVSGGTEKVKYFAGASYVKQNGFLKPLTYDKYNIRLNTTVDATKDLQFFVGLGLSNNLQGNVTWEGPQSLYRKLLVWQPDQPVYTDSGKLLDYGWIANVGGTVNGHGGYDKSNFLRPQVVLNATYNIPVIKGLSAKAIFSKNFSSYRRKVFQKSYQMNIMKRDGANKHIVHTDDASIIGTKASTNISKDYLRTDVSWGQDYQLDLQLNYENTFNNIHHVQGILVYEKAETSGSGIYAGRETFPVYTTDQWWAASSARADDYAGGSSDYVNGRASYIGQFNYDYDEKYLATFSFRKDGSMNFAPDRRWGFFPAGSLGWVVSKESFFPASSGIDQLKLRVSAGLTGNDAIGWLNGSPVLTSWLWQESYKQGTSAYFGTEPKTATGITYGSVVNPNLTWEKALTYNAAADVSFLKNWTATIEYWKRKSYDILGPRTLSIPPTFSLSLPAENYGVIKAQGFDLSIGYENKKDKALSYYGSLTASYGWNKVVTQDYAQNALAIDIPTGRSMTVIRGFQFDRIIRTQADLDKFNSEHPKYSYNGIAPELGMMTYKDLSGPQGSPDGIIDTYDRVVIKASNFPIVYGLNLGGSWKGFSVDLMFNGSLKQQKSFRDLAGGVEWNRMYSAWYDDAWTPETPNATLPKRVSANQSNTYGAESNFWYKNAGFMRLKYLTVGYTIPKPLYGKALESVKLYFSGTNLFNLTGFSYYDPEIGEGTAYPVMRNFNFGVNVTF</sequence>